<comment type="similarity">
    <text evidence="5 25">Belongs to the class-I aminoacyl-tRNA synthetase family.</text>
</comment>
<accession>A0A8X8X9Q5</accession>
<evidence type="ECO:0000256" key="11">
    <source>
        <dbReference type="ARBA" id="ARBA00022692"/>
    </source>
</evidence>
<proteinExistence type="inferred from homology"/>
<evidence type="ECO:0000256" key="16">
    <source>
        <dbReference type="ARBA" id="ARBA00022917"/>
    </source>
</evidence>
<dbReference type="SMART" id="SM00840">
    <property type="entry name" value="DALR_2"/>
    <property type="match status" value="1"/>
</dbReference>
<comment type="subcellular location">
    <subcellularLocation>
        <location evidence="3">Golgi apparatus membrane</location>
        <topology evidence="3">Single-pass type II membrane protein</topology>
    </subcellularLocation>
</comment>
<keyword evidence="15 25" id="KW-0067">ATP-binding</keyword>
<feature type="domain" description="Cysteinyl-tRNA synthetase class Ia DALR" evidence="27">
    <location>
        <begin position="649"/>
        <end position="715"/>
    </location>
</feature>
<evidence type="ECO:0000313" key="29">
    <source>
        <dbReference type="Proteomes" id="UP000298416"/>
    </source>
</evidence>
<gene>
    <name evidence="28" type="ORF">SASPL_127550</name>
</gene>
<keyword evidence="14" id="KW-0862">Zinc</keyword>
<dbReference type="Pfam" id="PF01406">
    <property type="entry name" value="tRNA-synt_1e"/>
    <property type="match status" value="1"/>
</dbReference>
<dbReference type="GO" id="GO:0046872">
    <property type="term" value="F:metal ion binding"/>
    <property type="evidence" value="ECO:0007669"/>
    <property type="project" value="UniProtKB-KW"/>
</dbReference>
<keyword evidence="18" id="KW-1133">Transmembrane helix</keyword>
<evidence type="ECO:0000256" key="10">
    <source>
        <dbReference type="ARBA" id="ARBA00022679"/>
    </source>
</evidence>
<evidence type="ECO:0000256" key="24">
    <source>
        <dbReference type="ARBA" id="ARBA00059326"/>
    </source>
</evidence>
<dbReference type="GO" id="GO:0004817">
    <property type="term" value="F:cysteine-tRNA ligase activity"/>
    <property type="evidence" value="ECO:0007669"/>
    <property type="project" value="UniProtKB-EC"/>
</dbReference>
<comment type="caution">
    <text evidence="28">The sequence shown here is derived from an EMBL/GenBank/DDBJ whole genome shotgun (WGS) entry which is preliminary data.</text>
</comment>
<evidence type="ECO:0000256" key="5">
    <source>
        <dbReference type="ARBA" id="ARBA00005594"/>
    </source>
</evidence>
<evidence type="ECO:0000256" key="18">
    <source>
        <dbReference type="ARBA" id="ARBA00022989"/>
    </source>
</evidence>
<evidence type="ECO:0000256" key="8">
    <source>
        <dbReference type="ARBA" id="ARBA00022598"/>
    </source>
</evidence>
<dbReference type="InterPro" id="IPR009080">
    <property type="entry name" value="tRNAsynth_Ia_anticodon-bd"/>
</dbReference>
<comment type="cofactor">
    <cofactor evidence="1">
        <name>Mn(2+)</name>
        <dbReference type="ChEBI" id="CHEBI:29035"/>
    </cofactor>
</comment>
<dbReference type="InterPro" id="IPR015803">
    <property type="entry name" value="Cys-tRNA-ligase"/>
</dbReference>
<dbReference type="InterPro" id="IPR032678">
    <property type="entry name" value="tRNA-synt_1_cat_dom"/>
</dbReference>
<evidence type="ECO:0000256" key="15">
    <source>
        <dbReference type="ARBA" id="ARBA00022840"/>
    </source>
</evidence>
<evidence type="ECO:0000256" key="13">
    <source>
        <dbReference type="ARBA" id="ARBA00022741"/>
    </source>
</evidence>
<evidence type="ECO:0000256" key="26">
    <source>
        <dbReference type="SAM" id="MobiDB-lite"/>
    </source>
</evidence>
<name>A0A8X8X9Q5_SALSN</name>
<evidence type="ECO:0000256" key="6">
    <source>
        <dbReference type="ARBA" id="ARBA00008661"/>
    </source>
</evidence>
<organism evidence="28">
    <name type="scientific">Salvia splendens</name>
    <name type="common">Scarlet sage</name>
    <dbReference type="NCBI Taxonomy" id="180675"/>
    <lineage>
        <taxon>Eukaryota</taxon>
        <taxon>Viridiplantae</taxon>
        <taxon>Streptophyta</taxon>
        <taxon>Embryophyta</taxon>
        <taxon>Tracheophyta</taxon>
        <taxon>Spermatophyta</taxon>
        <taxon>Magnoliopsida</taxon>
        <taxon>eudicotyledons</taxon>
        <taxon>Gunneridae</taxon>
        <taxon>Pentapetalae</taxon>
        <taxon>asterids</taxon>
        <taxon>lamiids</taxon>
        <taxon>Lamiales</taxon>
        <taxon>Lamiaceae</taxon>
        <taxon>Nepetoideae</taxon>
        <taxon>Mentheae</taxon>
        <taxon>Salviinae</taxon>
        <taxon>Salvia</taxon>
        <taxon>Salvia subgen. Calosphace</taxon>
        <taxon>core Calosphace</taxon>
    </lineage>
</organism>
<evidence type="ECO:0000256" key="20">
    <source>
        <dbReference type="ARBA" id="ARBA00023136"/>
    </source>
</evidence>
<dbReference type="FunFam" id="3.90.550.50:FF:000023">
    <property type="entry name" value="Hexosyltransferase"/>
    <property type="match status" value="1"/>
</dbReference>
<keyword evidence="21 25" id="KW-0030">Aminoacyl-tRNA synthetase</keyword>
<reference evidence="28" key="2">
    <citation type="submission" date="2020-08" db="EMBL/GenBank/DDBJ databases">
        <title>Plant Genome Project.</title>
        <authorList>
            <person name="Zhang R.-G."/>
        </authorList>
    </citation>
    <scope>NUCLEOTIDE SEQUENCE</scope>
    <source>
        <strain evidence="28">Huo1</strain>
        <tissue evidence="28">Leaf</tissue>
    </source>
</reference>
<keyword evidence="12" id="KW-0479">Metal-binding</keyword>
<dbReference type="AlphaFoldDB" id="A0A8X8X9Q5"/>
<dbReference type="Gene3D" id="3.40.50.620">
    <property type="entry name" value="HUPs"/>
    <property type="match status" value="2"/>
</dbReference>
<keyword evidence="8 25" id="KW-0436">Ligase</keyword>
<dbReference type="Pfam" id="PF23493">
    <property type="entry name" value="CysS_C"/>
    <property type="match status" value="1"/>
</dbReference>
<protein>
    <recommendedName>
        <fullName evidence="7">cysteine--tRNA ligase</fullName>
        <ecNumber evidence="7">6.1.1.16</ecNumber>
    </recommendedName>
    <alternativeName>
        <fullName evidence="23">Cysteinyl-tRNA synthetase</fullName>
    </alternativeName>
</protein>
<keyword evidence="17" id="KW-0735">Signal-anchor</keyword>
<keyword evidence="29" id="KW-1185">Reference proteome</keyword>
<dbReference type="InterPro" id="IPR056411">
    <property type="entry name" value="CysS_C"/>
</dbReference>
<keyword evidence="19" id="KW-0333">Golgi apparatus</keyword>
<dbReference type="CDD" id="cd00672">
    <property type="entry name" value="CysRS_core"/>
    <property type="match status" value="1"/>
</dbReference>
<dbReference type="EMBL" id="PNBA02000010">
    <property type="protein sequence ID" value="KAG6409510.1"/>
    <property type="molecule type" value="Genomic_DNA"/>
</dbReference>
<keyword evidence="22" id="KW-0464">Manganese</keyword>
<evidence type="ECO:0000256" key="25">
    <source>
        <dbReference type="RuleBase" id="RU363039"/>
    </source>
</evidence>
<dbReference type="GO" id="GO:0005524">
    <property type="term" value="F:ATP binding"/>
    <property type="evidence" value="ECO:0007669"/>
    <property type="project" value="UniProtKB-KW"/>
</dbReference>
<evidence type="ECO:0000256" key="2">
    <source>
        <dbReference type="ARBA" id="ARBA00001947"/>
    </source>
</evidence>
<dbReference type="InterPro" id="IPR014729">
    <property type="entry name" value="Rossmann-like_a/b/a_fold"/>
</dbReference>
<dbReference type="SUPFAM" id="SSF52374">
    <property type="entry name" value="Nucleotidylyl transferase"/>
    <property type="match status" value="1"/>
</dbReference>
<evidence type="ECO:0000256" key="3">
    <source>
        <dbReference type="ARBA" id="ARBA00004323"/>
    </source>
</evidence>
<dbReference type="GO" id="GO:0000139">
    <property type="term" value="C:Golgi membrane"/>
    <property type="evidence" value="ECO:0007669"/>
    <property type="project" value="UniProtKB-SubCell"/>
</dbReference>
<evidence type="ECO:0000256" key="7">
    <source>
        <dbReference type="ARBA" id="ARBA00012832"/>
    </source>
</evidence>
<keyword evidence="9" id="KW-0328">Glycosyltransferase</keyword>
<keyword evidence="16 25" id="KW-0648">Protein biosynthesis</keyword>
<dbReference type="PANTHER" id="PTHR10890:SF25">
    <property type="entry name" value="CYSTEINE--TRNA LIGASE, CHLOROPLASTIC_MITOCHONDRIAL"/>
    <property type="match status" value="1"/>
</dbReference>
<dbReference type="InterPro" id="IPR015413">
    <property type="entry name" value="Methionyl/Leucyl_tRNA_Synth"/>
</dbReference>
<evidence type="ECO:0000256" key="12">
    <source>
        <dbReference type="ARBA" id="ARBA00022723"/>
    </source>
</evidence>
<sequence>MESYLPVTNAKAERRSKSKTVQNTSKSSLLMGFLSCLAWLYVAGRLWQDAQNRTLLAGLLKKNSGQRPRVLTMEDKLSVLGCKGLERRIADAEMELTLAKSQGFLKNQLQQSGASSGKKLLAVIGVYTGFGGRLRRNIIRGSWMSRSDVLKNLEERGIVVRFVIGRSPNRGDSLDRGIAEENRANEDILILDHHEEAQEEMPKKVKFFFSAAVQMWDADFYIKVDDNVDLNFDGLTELLRSHRDKESAYIGCMKSGDVVVEEGKTWYEPEWWKFGDQKSYFRHAAGSIFVLSKNLAQYVHINSASLKAYAHDDVSVGSWMMGVNTTYIDESRLCCSYSGQGMYVCGVTAYDLSHIGHARVYVAFDVLYRYLKHLGYEVNYVRNFTDVDDKIIARANELGEDPISLSRRFCEEFHHDMAYLNFLPPSVEPRVSDHIPQIIAMIRQYGRLSGRKLEDNRAGQRVAVDSRKRNTADFALWKAAKEGEPFWESPWGPGRPGWHIECSAMSAAYLGCSFDIHGGGMDLVFPHHENEIAQSCAACRESNVSYWIHNGFVTIDSEKMSKSLGNFFTIRKVLELYHPLALRHFLLGTHYRYPINYSELLLETASDRVYYNLSALHDSESITAQHDEASLKDSIPAEVATSINKFQDECSISMTDDLHTSVALSAISEPLKTMNDLLHTQKVLYIVESLAALEKTVRDILAVLGLLPDSYSEALKQLKDYALRRAKLTEDHVVHKIEERNAARKNKEYEKSDAIRKELASAGIALMDSPEGTTWRPALPLALQDQ</sequence>
<dbReference type="GO" id="GO:0006423">
    <property type="term" value="P:cysteinyl-tRNA aminoacylation"/>
    <property type="evidence" value="ECO:0007669"/>
    <property type="project" value="InterPro"/>
</dbReference>
<dbReference type="HAMAP" id="MF_00041">
    <property type="entry name" value="Cys_tRNA_synth"/>
    <property type="match status" value="1"/>
</dbReference>
<dbReference type="Pfam" id="PF13334">
    <property type="entry name" value="DUF4094"/>
    <property type="match status" value="1"/>
</dbReference>
<comment type="function">
    <text evidence="24">Possesses hydroxyproline O-galactosyltransferase activity. Transfers galactose from UDP-galactose to hydroxyproline residues in the arabinogalactan proteins (AGPs). Is specific for AGPs containing non-contiguous peptidyl hydroxyproline residues. The addition of galactose onto the peptidyl hydroxyproline residues in AGP core proteins represents the first committed step in arabinogalactan polysaccharide addition. AGP glycans play essential roles in both vegetative and reproductive plant growth.</text>
</comment>
<evidence type="ECO:0000256" key="4">
    <source>
        <dbReference type="ARBA" id="ARBA00004922"/>
    </source>
</evidence>
<keyword evidence="10" id="KW-0808">Transferase</keyword>
<dbReference type="InterPro" id="IPR024909">
    <property type="entry name" value="Cys-tRNA/MSH_ligase"/>
</dbReference>
<reference evidence="28" key="1">
    <citation type="submission" date="2018-01" db="EMBL/GenBank/DDBJ databases">
        <authorList>
            <person name="Mao J.F."/>
        </authorList>
    </citation>
    <scope>NUCLEOTIDE SEQUENCE</scope>
    <source>
        <strain evidence="28">Huo1</strain>
        <tissue evidence="28">Leaf</tissue>
    </source>
</reference>
<keyword evidence="13 25" id="KW-0547">Nucleotide-binding</keyword>
<evidence type="ECO:0000259" key="27">
    <source>
        <dbReference type="SMART" id="SM00840"/>
    </source>
</evidence>
<comment type="cofactor">
    <cofactor evidence="2">
        <name>Zn(2+)</name>
        <dbReference type="ChEBI" id="CHEBI:29105"/>
    </cofactor>
</comment>
<dbReference type="PRINTS" id="PR00983">
    <property type="entry name" value="TRNASYNTHCYS"/>
</dbReference>
<dbReference type="Pfam" id="PF01762">
    <property type="entry name" value="Galactosyl_T"/>
    <property type="match status" value="1"/>
</dbReference>
<comment type="pathway">
    <text evidence="4">Protein modification; protein glycosylation.</text>
</comment>
<dbReference type="Proteomes" id="UP000298416">
    <property type="component" value="Unassembled WGS sequence"/>
</dbReference>
<dbReference type="PANTHER" id="PTHR10890">
    <property type="entry name" value="CYSTEINYL-TRNA SYNTHETASE"/>
    <property type="match status" value="1"/>
</dbReference>
<evidence type="ECO:0000256" key="21">
    <source>
        <dbReference type="ARBA" id="ARBA00023146"/>
    </source>
</evidence>
<evidence type="ECO:0000256" key="22">
    <source>
        <dbReference type="ARBA" id="ARBA00023211"/>
    </source>
</evidence>
<evidence type="ECO:0000256" key="17">
    <source>
        <dbReference type="ARBA" id="ARBA00022968"/>
    </source>
</evidence>
<dbReference type="Gene3D" id="3.90.550.50">
    <property type="match status" value="1"/>
</dbReference>
<dbReference type="Pfam" id="PF09334">
    <property type="entry name" value="tRNA-synt_1g"/>
    <property type="match status" value="1"/>
</dbReference>
<evidence type="ECO:0000256" key="19">
    <source>
        <dbReference type="ARBA" id="ARBA00023034"/>
    </source>
</evidence>
<dbReference type="FunFam" id="3.40.50.620:FF:000451">
    <property type="entry name" value="Cysteine-tRNA ligase-like protein"/>
    <property type="match status" value="1"/>
</dbReference>
<evidence type="ECO:0000256" key="14">
    <source>
        <dbReference type="ARBA" id="ARBA00022833"/>
    </source>
</evidence>
<dbReference type="Gene3D" id="1.20.120.1910">
    <property type="entry name" value="Cysteine-tRNA ligase, C-terminal anti-codon recognition domain"/>
    <property type="match status" value="1"/>
</dbReference>
<dbReference type="InterPro" id="IPR002659">
    <property type="entry name" value="Glyco_trans_31"/>
</dbReference>
<dbReference type="EC" id="6.1.1.16" evidence="7"/>
<dbReference type="InterPro" id="IPR025298">
    <property type="entry name" value="DUF4094"/>
</dbReference>
<dbReference type="SUPFAM" id="SSF47323">
    <property type="entry name" value="Anticodon-binding domain of a subclass of class I aminoacyl-tRNA synthetases"/>
    <property type="match status" value="1"/>
</dbReference>
<evidence type="ECO:0000256" key="9">
    <source>
        <dbReference type="ARBA" id="ARBA00022676"/>
    </source>
</evidence>
<dbReference type="GO" id="GO:0010405">
    <property type="term" value="P:arabinogalactan protein metabolic process"/>
    <property type="evidence" value="ECO:0007669"/>
    <property type="project" value="UniProtKB-ARBA"/>
</dbReference>
<dbReference type="InterPro" id="IPR015273">
    <property type="entry name" value="Cys-tRNA-synt_Ia_DALR"/>
</dbReference>
<feature type="region of interest" description="Disordered" evidence="26">
    <location>
        <begin position="1"/>
        <end position="21"/>
    </location>
</feature>
<keyword evidence="11" id="KW-0812">Transmembrane</keyword>
<evidence type="ECO:0000256" key="1">
    <source>
        <dbReference type="ARBA" id="ARBA00001936"/>
    </source>
</evidence>
<evidence type="ECO:0000256" key="23">
    <source>
        <dbReference type="ARBA" id="ARBA00031499"/>
    </source>
</evidence>
<comment type="similarity">
    <text evidence="6">Belongs to the glycosyltransferase 31 family.</text>
</comment>
<keyword evidence="20" id="KW-0472">Membrane</keyword>
<evidence type="ECO:0000313" key="28">
    <source>
        <dbReference type="EMBL" id="KAG6409510.1"/>
    </source>
</evidence>
<dbReference type="GO" id="GO:1990714">
    <property type="term" value="F:hydroxyproline O-galactosyltransferase activity"/>
    <property type="evidence" value="ECO:0007669"/>
    <property type="project" value="UniProtKB-ARBA"/>
</dbReference>